<name>X1EVI7_9ZZZZ</name>
<dbReference type="EMBL" id="BARU01006763">
    <property type="protein sequence ID" value="GAH36572.1"/>
    <property type="molecule type" value="Genomic_DNA"/>
</dbReference>
<protein>
    <recommendedName>
        <fullName evidence="1">Condensation domain-containing protein</fullName>
    </recommendedName>
</protein>
<dbReference type="InterPro" id="IPR023213">
    <property type="entry name" value="CAT-like_dom_sf"/>
</dbReference>
<dbReference type="PANTHER" id="PTHR28037">
    <property type="entry name" value="ALCOHOL O-ACETYLTRANSFERASE 1-RELATED"/>
    <property type="match status" value="1"/>
</dbReference>
<dbReference type="AlphaFoldDB" id="X1EVI7"/>
<comment type="caution">
    <text evidence="2">The sequence shown here is derived from an EMBL/GenBank/DDBJ whole genome shotgun (WGS) entry which is preliminary data.</text>
</comment>
<dbReference type="Gene3D" id="3.30.559.10">
    <property type="entry name" value="Chloramphenicol acetyltransferase-like domain"/>
    <property type="match status" value="1"/>
</dbReference>
<sequence length="384" mass="44716">ALLKVQKKHPLARVRVEMTKEKKQFITTENVPKIPLIEFNRKETDWKSLIKEELCKPFDIFKGPMIRVFLIQRENISDVIAVFHHALCDGLSAVLFLHDVFLFLSNPDMPVNPYTDAPIFLKLIKKSILEIIRKRELPDWFKNKEHLNVKLKPPQEEPFPQPDFAIHNWFFTEDKTKKIISLAKENNISVHAILGAVLLEAFAQEFGTKEGYERILQSPINFKPFLVDEAKEYFGLFMGILTVNLDCSPEKTILEIAEDIHTKLKEKIDNYEPLGGYYFFNEYLLNDIEDPELYYANRPSRPMNYDFSLSNLGRIQTQKKYGNYEIEKVYGPIFSAIRGERVIGVATHQGKMFFTCIYDKDCFSYDTGSSIIQKALDIFHDIIK</sequence>
<reference evidence="2" key="1">
    <citation type="journal article" date="2014" name="Front. Microbiol.">
        <title>High frequency of phylogenetically diverse reductive dehalogenase-homologous genes in deep subseafloor sedimentary metagenomes.</title>
        <authorList>
            <person name="Kawai M."/>
            <person name="Futagami T."/>
            <person name="Toyoda A."/>
            <person name="Takaki Y."/>
            <person name="Nishi S."/>
            <person name="Hori S."/>
            <person name="Arai W."/>
            <person name="Tsubouchi T."/>
            <person name="Morono Y."/>
            <person name="Uchiyama I."/>
            <person name="Ito T."/>
            <person name="Fujiyama A."/>
            <person name="Inagaki F."/>
            <person name="Takami H."/>
        </authorList>
    </citation>
    <scope>NUCLEOTIDE SEQUENCE</scope>
    <source>
        <strain evidence="2">Expedition CK06-06</strain>
    </source>
</reference>
<dbReference type="GO" id="GO:0003824">
    <property type="term" value="F:catalytic activity"/>
    <property type="evidence" value="ECO:0007669"/>
    <property type="project" value="InterPro"/>
</dbReference>
<feature type="non-terminal residue" evidence="2">
    <location>
        <position position="1"/>
    </location>
</feature>
<dbReference type="Gene3D" id="3.30.559.30">
    <property type="entry name" value="Nonribosomal peptide synthetase, condensation domain"/>
    <property type="match status" value="1"/>
</dbReference>
<organism evidence="2">
    <name type="scientific">marine sediment metagenome</name>
    <dbReference type="NCBI Taxonomy" id="412755"/>
    <lineage>
        <taxon>unclassified sequences</taxon>
        <taxon>metagenomes</taxon>
        <taxon>ecological metagenomes</taxon>
    </lineage>
</organism>
<accession>X1EVI7</accession>
<dbReference type="PANTHER" id="PTHR28037:SF1">
    <property type="entry name" value="ALCOHOL O-ACETYLTRANSFERASE 1-RELATED"/>
    <property type="match status" value="1"/>
</dbReference>
<evidence type="ECO:0000313" key="2">
    <source>
        <dbReference type="EMBL" id="GAH36572.1"/>
    </source>
</evidence>
<proteinExistence type="predicted"/>
<dbReference type="SUPFAM" id="SSF52777">
    <property type="entry name" value="CoA-dependent acyltransferases"/>
    <property type="match status" value="2"/>
</dbReference>
<evidence type="ECO:0000259" key="1">
    <source>
        <dbReference type="Pfam" id="PF00668"/>
    </source>
</evidence>
<gene>
    <name evidence="2" type="ORF">S03H2_13325</name>
</gene>
<feature type="domain" description="Condensation" evidence="1">
    <location>
        <begin position="1"/>
        <end position="378"/>
    </location>
</feature>
<dbReference type="InterPro" id="IPR052058">
    <property type="entry name" value="Alcohol_O-acetyltransferase"/>
</dbReference>
<dbReference type="Pfam" id="PF00668">
    <property type="entry name" value="Condensation"/>
    <property type="match status" value="1"/>
</dbReference>
<dbReference type="InterPro" id="IPR001242">
    <property type="entry name" value="Condensation_dom"/>
</dbReference>